<evidence type="ECO:0000313" key="1">
    <source>
        <dbReference type="EMBL" id="KAG6957826.1"/>
    </source>
</evidence>
<organism evidence="1 2">
    <name type="scientific">Phytophthora cactorum</name>
    <dbReference type="NCBI Taxonomy" id="29920"/>
    <lineage>
        <taxon>Eukaryota</taxon>
        <taxon>Sar</taxon>
        <taxon>Stramenopiles</taxon>
        <taxon>Oomycota</taxon>
        <taxon>Peronosporomycetes</taxon>
        <taxon>Peronosporales</taxon>
        <taxon>Peronosporaceae</taxon>
        <taxon>Phytophthora</taxon>
    </lineage>
</organism>
<gene>
    <name evidence="1" type="ORF">JG687_00009736</name>
</gene>
<dbReference type="VEuPathDB" id="FungiDB:PC110_g18746"/>
<dbReference type="OrthoDB" id="113389at2759"/>
<name>A0A8T1U8Y6_9STRA</name>
<comment type="caution">
    <text evidence="1">The sequence shown here is derived from an EMBL/GenBank/DDBJ whole genome shotgun (WGS) entry which is preliminary data.</text>
</comment>
<reference evidence="1" key="1">
    <citation type="submission" date="2021-01" db="EMBL/GenBank/DDBJ databases">
        <title>Phytophthora aleatoria, a newly-described species from Pinus radiata is distinct from Phytophthora cactorum isolates based on comparative genomics.</title>
        <authorList>
            <person name="Mcdougal R."/>
            <person name="Panda P."/>
            <person name="Williams N."/>
            <person name="Studholme D.J."/>
        </authorList>
    </citation>
    <scope>NUCLEOTIDE SEQUENCE</scope>
    <source>
        <strain evidence="1">NZFS 3830</strain>
    </source>
</reference>
<dbReference type="AlphaFoldDB" id="A0A8T1U8Y6"/>
<evidence type="ECO:0000313" key="2">
    <source>
        <dbReference type="Proteomes" id="UP000688947"/>
    </source>
</evidence>
<proteinExistence type="predicted"/>
<protein>
    <submittedName>
        <fullName evidence="1">Uncharacterized protein</fullName>
    </submittedName>
</protein>
<sequence length="149" mass="16838">MQSSIDNLPPVLLEGMSNLIVGKGVAAGNITKDMLESPIEILLKRVGISKPSSSTLPPTTETNDGDTAYYYNGKFHLLPESFEVLHTGPFAAWMLWWFGDKARNYPPLRKIRPHDLPKSNMGKRYSDWARLISHISRPFQLQEKQSPMI</sequence>
<dbReference type="Proteomes" id="UP000688947">
    <property type="component" value="Unassembled WGS sequence"/>
</dbReference>
<accession>A0A8T1U8Y6</accession>
<dbReference type="EMBL" id="JAENGZ010000521">
    <property type="protein sequence ID" value="KAG6957826.1"/>
    <property type="molecule type" value="Genomic_DNA"/>
</dbReference>